<keyword evidence="5" id="KW-0804">Transcription</keyword>
<evidence type="ECO:0000256" key="6">
    <source>
        <dbReference type="SAM" id="MobiDB-lite"/>
    </source>
</evidence>
<keyword evidence="3" id="KW-0805">Transcription regulation</keyword>
<name>A0A402BJY7_9CHLR</name>
<evidence type="ECO:0000256" key="2">
    <source>
        <dbReference type="ARBA" id="ARBA00022490"/>
    </source>
</evidence>
<dbReference type="PANTHER" id="PTHR33164:SF5">
    <property type="entry name" value="ORGANIC HYDROPEROXIDE RESISTANCE TRANSCRIPTIONAL REGULATOR"/>
    <property type="match status" value="1"/>
</dbReference>
<accession>A0A402BJY7</accession>
<comment type="subcellular location">
    <subcellularLocation>
        <location evidence="1">Cytoplasm</location>
    </subcellularLocation>
</comment>
<dbReference type="OrthoDB" id="9806864at2"/>
<dbReference type="InterPro" id="IPR036388">
    <property type="entry name" value="WH-like_DNA-bd_sf"/>
</dbReference>
<dbReference type="InterPro" id="IPR039422">
    <property type="entry name" value="MarR/SlyA-like"/>
</dbReference>
<dbReference type="PANTHER" id="PTHR33164">
    <property type="entry name" value="TRANSCRIPTIONAL REGULATOR, MARR FAMILY"/>
    <property type="match status" value="1"/>
</dbReference>
<evidence type="ECO:0000256" key="5">
    <source>
        <dbReference type="ARBA" id="ARBA00023163"/>
    </source>
</evidence>
<dbReference type="InterPro" id="IPR055166">
    <property type="entry name" value="Transc_reg_Sar_Rot_HTH"/>
</dbReference>
<dbReference type="SMART" id="SM00347">
    <property type="entry name" value="HTH_MARR"/>
    <property type="match status" value="1"/>
</dbReference>
<dbReference type="PROSITE" id="PS50995">
    <property type="entry name" value="HTH_MARR_2"/>
    <property type="match status" value="1"/>
</dbReference>
<evidence type="ECO:0000256" key="1">
    <source>
        <dbReference type="ARBA" id="ARBA00004496"/>
    </source>
</evidence>
<dbReference type="Proteomes" id="UP000287171">
    <property type="component" value="Unassembled WGS sequence"/>
</dbReference>
<dbReference type="PRINTS" id="PR00598">
    <property type="entry name" value="HTHMARR"/>
</dbReference>
<dbReference type="Pfam" id="PF22381">
    <property type="entry name" value="Staph_reg_Sar_Rot"/>
    <property type="match status" value="1"/>
</dbReference>
<proteinExistence type="predicted"/>
<evidence type="ECO:0000313" key="9">
    <source>
        <dbReference type="Proteomes" id="UP000287171"/>
    </source>
</evidence>
<dbReference type="GO" id="GO:0003700">
    <property type="term" value="F:DNA-binding transcription factor activity"/>
    <property type="evidence" value="ECO:0007669"/>
    <property type="project" value="InterPro"/>
</dbReference>
<protein>
    <submittedName>
        <fullName evidence="8">MarR family transcriptional regulator</fullName>
    </submittedName>
</protein>
<evidence type="ECO:0000259" key="7">
    <source>
        <dbReference type="PROSITE" id="PS50995"/>
    </source>
</evidence>
<keyword evidence="2" id="KW-0963">Cytoplasm</keyword>
<evidence type="ECO:0000256" key="3">
    <source>
        <dbReference type="ARBA" id="ARBA00023015"/>
    </source>
</evidence>
<dbReference type="FunFam" id="1.10.10.10:FF:000163">
    <property type="entry name" value="MarR family transcriptional regulator"/>
    <property type="match status" value="1"/>
</dbReference>
<evidence type="ECO:0000256" key="4">
    <source>
        <dbReference type="ARBA" id="ARBA00023125"/>
    </source>
</evidence>
<dbReference type="RefSeq" id="WP_126631596.1">
    <property type="nucleotide sequence ID" value="NZ_BIFT01000002.1"/>
</dbReference>
<reference evidence="9" key="1">
    <citation type="submission" date="2018-12" db="EMBL/GenBank/DDBJ databases">
        <title>Tengunoibacter tsumagoiensis gen. nov., sp. nov., Dictyobacter kobayashii sp. nov., D. alpinus sp. nov., and D. joshuensis sp. nov. and description of Dictyobacteraceae fam. nov. within the order Ktedonobacterales isolated from Tengu-no-mugimeshi.</title>
        <authorList>
            <person name="Wang C.M."/>
            <person name="Zheng Y."/>
            <person name="Sakai Y."/>
            <person name="Toyoda A."/>
            <person name="Minakuchi Y."/>
            <person name="Abe K."/>
            <person name="Yokota A."/>
            <person name="Yabe S."/>
        </authorList>
    </citation>
    <scope>NUCLEOTIDE SEQUENCE [LARGE SCALE GENOMIC DNA]</scope>
    <source>
        <strain evidence="9">Uno16</strain>
    </source>
</reference>
<dbReference type="AlphaFoldDB" id="A0A402BJY7"/>
<dbReference type="InterPro" id="IPR000835">
    <property type="entry name" value="HTH_MarR-typ"/>
</dbReference>
<gene>
    <name evidence="8" type="ORF">KDA_71380</name>
</gene>
<keyword evidence="9" id="KW-1185">Reference proteome</keyword>
<keyword evidence="4" id="KW-0238">DNA-binding</keyword>
<comment type="caution">
    <text evidence="8">The sequence shown here is derived from an EMBL/GenBank/DDBJ whole genome shotgun (WGS) entry which is preliminary data.</text>
</comment>
<feature type="region of interest" description="Disordered" evidence="6">
    <location>
        <begin position="1"/>
        <end position="20"/>
    </location>
</feature>
<feature type="domain" description="HTH marR-type" evidence="7">
    <location>
        <begin position="28"/>
        <end position="158"/>
    </location>
</feature>
<dbReference type="Gene3D" id="1.10.10.10">
    <property type="entry name" value="Winged helix-like DNA-binding domain superfamily/Winged helix DNA-binding domain"/>
    <property type="match status" value="1"/>
</dbReference>
<dbReference type="InterPro" id="IPR036390">
    <property type="entry name" value="WH_DNA-bd_sf"/>
</dbReference>
<dbReference type="EMBL" id="BIFT01000002">
    <property type="protein sequence ID" value="GCE31654.1"/>
    <property type="molecule type" value="Genomic_DNA"/>
</dbReference>
<dbReference type="SUPFAM" id="SSF46785">
    <property type="entry name" value="Winged helix' DNA-binding domain"/>
    <property type="match status" value="1"/>
</dbReference>
<organism evidence="8 9">
    <name type="scientific">Dictyobacter alpinus</name>
    <dbReference type="NCBI Taxonomy" id="2014873"/>
    <lineage>
        <taxon>Bacteria</taxon>
        <taxon>Bacillati</taxon>
        <taxon>Chloroflexota</taxon>
        <taxon>Ktedonobacteria</taxon>
        <taxon>Ktedonobacterales</taxon>
        <taxon>Dictyobacteraceae</taxon>
        <taxon>Dictyobacter</taxon>
    </lineage>
</organism>
<dbReference type="GO" id="GO:0003677">
    <property type="term" value="F:DNA binding"/>
    <property type="evidence" value="ECO:0007669"/>
    <property type="project" value="UniProtKB-KW"/>
</dbReference>
<evidence type="ECO:0000313" key="8">
    <source>
        <dbReference type="EMBL" id="GCE31654.1"/>
    </source>
</evidence>
<dbReference type="GO" id="GO:0006950">
    <property type="term" value="P:response to stress"/>
    <property type="evidence" value="ECO:0007669"/>
    <property type="project" value="TreeGrafter"/>
</dbReference>
<dbReference type="GO" id="GO:0005737">
    <property type="term" value="C:cytoplasm"/>
    <property type="evidence" value="ECO:0007669"/>
    <property type="project" value="UniProtKB-SubCell"/>
</dbReference>
<sequence>MTISSRQEDGSDTSKATNRWEQGQGKIDDMLCFALYAASRAAMDVYRPLLDKFGLTYPQYLVMVVLWDRETCSVKDIGRTLHLDSGTLSPLLKRLESTGFIKRQRRTQDERVVDISLTDEGRALRERAVDVPMQVSCRYGIEFDEYVTLLEQLKKLTARLA</sequence>